<dbReference type="CDD" id="cd02961">
    <property type="entry name" value="PDI_a_family"/>
    <property type="match status" value="1"/>
</dbReference>
<evidence type="ECO:0000313" key="4">
    <source>
        <dbReference type="EMBL" id="KCV71948.1"/>
    </source>
</evidence>
<accession>A0A058ZDE2</accession>
<keyword evidence="2" id="KW-0732">Signal</keyword>
<protein>
    <recommendedName>
        <fullName evidence="3">Thioredoxin domain-containing protein</fullName>
    </recommendedName>
</protein>
<evidence type="ECO:0000256" key="1">
    <source>
        <dbReference type="SAM" id="MobiDB-lite"/>
    </source>
</evidence>
<dbReference type="InterPro" id="IPR017937">
    <property type="entry name" value="Thioredoxin_CS"/>
</dbReference>
<dbReference type="Gene3D" id="3.40.30.10">
    <property type="entry name" value="Glutaredoxin"/>
    <property type="match status" value="1"/>
</dbReference>
<keyword evidence="5" id="KW-1185">Reference proteome</keyword>
<dbReference type="PANTHER" id="PTHR45815">
    <property type="entry name" value="PROTEIN DISULFIDE-ISOMERASE A6"/>
    <property type="match status" value="1"/>
</dbReference>
<dbReference type="InterPro" id="IPR013766">
    <property type="entry name" value="Thioredoxin_domain"/>
</dbReference>
<feature type="domain" description="Thioredoxin" evidence="3">
    <location>
        <begin position="21"/>
        <end position="146"/>
    </location>
</feature>
<name>A0A058ZDE2_FONAL</name>
<proteinExistence type="predicted"/>
<dbReference type="eggNOG" id="KOG0191">
    <property type="taxonomic scope" value="Eukaryota"/>
</dbReference>
<dbReference type="GO" id="GO:0015035">
    <property type="term" value="F:protein-disulfide reductase activity"/>
    <property type="evidence" value="ECO:0007669"/>
    <property type="project" value="TreeGrafter"/>
</dbReference>
<feature type="region of interest" description="Disordered" evidence="1">
    <location>
        <begin position="267"/>
        <end position="296"/>
    </location>
</feature>
<evidence type="ECO:0000313" key="5">
    <source>
        <dbReference type="Proteomes" id="UP000030693"/>
    </source>
</evidence>
<dbReference type="PANTHER" id="PTHR45815:SF3">
    <property type="entry name" value="PROTEIN DISULFIDE-ISOMERASE A6"/>
    <property type="match status" value="1"/>
</dbReference>
<dbReference type="Pfam" id="PF00085">
    <property type="entry name" value="Thioredoxin"/>
    <property type="match status" value="1"/>
</dbReference>
<dbReference type="OrthoDB" id="74910at2759"/>
<organism evidence="4">
    <name type="scientific">Fonticula alba</name>
    <name type="common">Slime mold</name>
    <dbReference type="NCBI Taxonomy" id="691883"/>
    <lineage>
        <taxon>Eukaryota</taxon>
        <taxon>Rotosphaerida</taxon>
        <taxon>Fonticulaceae</taxon>
        <taxon>Fonticula</taxon>
    </lineage>
</organism>
<reference evidence="4" key="1">
    <citation type="submission" date="2013-04" db="EMBL/GenBank/DDBJ databases">
        <title>The Genome Sequence of Fonticula alba ATCC 38817.</title>
        <authorList>
            <consortium name="The Broad Institute Genomics Platform"/>
            <person name="Russ C."/>
            <person name="Cuomo C."/>
            <person name="Burger G."/>
            <person name="Gray M.W."/>
            <person name="Holland P.W.H."/>
            <person name="King N."/>
            <person name="Lang F.B.F."/>
            <person name="Roger A.J."/>
            <person name="Ruiz-Trillo I."/>
            <person name="Brown M."/>
            <person name="Walker B."/>
            <person name="Young S."/>
            <person name="Zeng Q."/>
            <person name="Gargeya S."/>
            <person name="Fitzgerald M."/>
            <person name="Haas B."/>
            <person name="Abouelleil A."/>
            <person name="Allen A.W."/>
            <person name="Alvarado L."/>
            <person name="Arachchi H.M."/>
            <person name="Berlin A.M."/>
            <person name="Chapman S.B."/>
            <person name="Gainer-Dewar J."/>
            <person name="Goldberg J."/>
            <person name="Griggs A."/>
            <person name="Gujja S."/>
            <person name="Hansen M."/>
            <person name="Howarth C."/>
            <person name="Imamovic A."/>
            <person name="Ireland A."/>
            <person name="Larimer J."/>
            <person name="McCowan C."/>
            <person name="Murphy C."/>
            <person name="Pearson M."/>
            <person name="Poon T.W."/>
            <person name="Priest M."/>
            <person name="Roberts A."/>
            <person name="Saif S."/>
            <person name="Shea T."/>
            <person name="Sisk P."/>
            <person name="Sykes S."/>
            <person name="Wortman J."/>
            <person name="Nusbaum C."/>
            <person name="Birren B."/>
        </authorList>
    </citation>
    <scope>NUCLEOTIDE SEQUENCE [LARGE SCALE GENOMIC DNA]</scope>
    <source>
        <strain evidence="4">ATCC 38817</strain>
    </source>
</reference>
<evidence type="ECO:0000259" key="3">
    <source>
        <dbReference type="PROSITE" id="PS51352"/>
    </source>
</evidence>
<feature type="signal peptide" evidence="2">
    <location>
        <begin position="1"/>
        <end position="29"/>
    </location>
</feature>
<dbReference type="Proteomes" id="UP000030693">
    <property type="component" value="Unassembled WGS sequence"/>
</dbReference>
<dbReference type="PROSITE" id="PS00194">
    <property type="entry name" value="THIOREDOXIN_1"/>
    <property type="match status" value="1"/>
</dbReference>
<dbReference type="InterPro" id="IPR036249">
    <property type="entry name" value="Thioredoxin-like_sf"/>
</dbReference>
<dbReference type="GO" id="GO:0005788">
    <property type="term" value="C:endoplasmic reticulum lumen"/>
    <property type="evidence" value="ECO:0007669"/>
    <property type="project" value="TreeGrafter"/>
</dbReference>
<dbReference type="PROSITE" id="PS51352">
    <property type="entry name" value="THIOREDOXIN_2"/>
    <property type="match status" value="1"/>
</dbReference>
<dbReference type="GeneID" id="20526082"/>
<dbReference type="EMBL" id="KB932202">
    <property type="protein sequence ID" value="KCV71948.1"/>
    <property type="molecule type" value="Genomic_DNA"/>
</dbReference>
<dbReference type="GO" id="GO:0034976">
    <property type="term" value="P:response to endoplasmic reticulum stress"/>
    <property type="evidence" value="ECO:0007669"/>
    <property type="project" value="TreeGrafter"/>
</dbReference>
<evidence type="ECO:0000256" key="2">
    <source>
        <dbReference type="SAM" id="SignalP"/>
    </source>
</evidence>
<dbReference type="STRING" id="691883.A0A058ZDE2"/>
<dbReference type="SUPFAM" id="SSF52833">
    <property type="entry name" value="Thioredoxin-like"/>
    <property type="match status" value="1"/>
</dbReference>
<sequence length="296" mass="31899">MAPRAYGLLALPLRAVLLLLLALVGLVSAAHFPPSDTYTHITSANIRDKVRPAEASWVLLFYAPWCGHCTSLAPEYIAAAKEFHPSKGLAVRFGVVNCDVEKPLCDRYKVQGFPTVKIQTLKGMEDYTGPRSRIGLTNAALSSINNNSRPVKSVDQYLHENPYHGKVLLVSDKLSASPGYRSITNAPRFSHVDFGFTGQRDAQAVRDEITQMLLTHAGEGNIAAALPEKAFVVAFPKGCNDTPVIMTEPMSISGMISFMASHLPEPKIPTVSKGPTYRGKRGSSSAGAPVAGKPAR</sequence>
<dbReference type="AlphaFoldDB" id="A0A058ZDE2"/>
<gene>
    <name evidence="4" type="ORF">H696_01357</name>
</gene>
<feature type="chain" id="PRO_5001571988" description="Thioredoxin domain-containing protein" evidence="2">
    <location>
        <begin position="30"/>
        <end position="296"/>
    </location>
</feature>
<dbReference type="RefSeq" id="XP_009493526.1">
    <property type="nucleotide sequence ID" value="XM_009495251.1"/>
</dbReference>